<sequence>MVGKIKTVIVGAGGMLGTDLRAAFPDALAITHKDMDITDREAVMRAIRKAAPDAVINAAAYTNVDGCEDEQEKAYAINGLGPAYLAEACKEVGATLVHYSTDYVFDGSRPEYRESDATNPISVYGKSKLAGEKNVQYNMDDYRIVRTSWLFGRHGKNFVDTILSLSKQMPTVKVVNDQVGKPTYTVDLAEKTKELITLPAGIYHISNEGVCSWFEFASAFIDNAVPCTTAEFPRKAKRPRYSVLVNTKTSPLRHWKDALRDYLS</sequence>
<dbReference type="AlphaFoldDB" id="Q0W7G3"/>
<dbReference type="Gene3D" id="3.90.25.10">
    <property type="entry name" value="UDP-galactose 4-epimerase, domain 1"/>
    <property type="match status" value="1"/>
</dbReference>
<dbReference type="GO" id="GO:0008831">
    <property type="term" value="F:dTDP-4-dehydrorhamnose reductase activity"/>
    <property type="evidence" value="ECO:0007669"/>
    <property type="project" value="UniProtKB-EC"/>
</dbReference>
<feature type="domain" description="RmlD-like substrate binding" evidence="1">
    <location>
        <begin position="6"/>
        <end position="263"/>
    </location>
</feature>
<dbReference type="InterPro" id="IPR005913">
    <property type="entry name" value="dTDP_dehydrorham_reduct"/>
</dbReference>
<protein>
    <submittedName>
        <fullName evidence="2">dTDP-4-dehydrorhamnose reductase</fullName>
        <ecNumber evidence="2">1.1.1.133</ecNumber>
    </submittedName>
</protein>
<dbReference type="Pfam" id="PF04321">
    <property type="entry name" value="RmlD_sub_bind"/>
    <property type="match status" value="1"/>
</dbReference>
<dbReference type="eggNOG" id="arCOG01367">
    <property type="taxonomic scope" value="Archaea"/>
</dbReference>
<evidence type="ECO:0000259" key="1">
    <source>
        <dbReference type="Pfam" id="PF04321"/>
    </source>
</evidence>
<evidence type="ECO:0000313" key="3">
    <source>
        <dbReference type="Proteomes" id="UP000000663"/>
    </source>
</evidence>
<dbReference type="EC" id="1.1.1.133" evidence="2"/>
<dbReference type="GO" id="GO:0019305">
    <property type="term" value="P:dTDP-rhamnose biosynthetic process"/>
    <property type="evidence" value="ECO:0007669"/>
    <property type="project" value="TreeGrafter"/>
</dbReference>
<dbReference type="PANTHER" id="PTHR10491">
    <property type="entry name" value="DTDP-4-DEHYDRORHAMNOSE REDUCTASE"/>
    <property type="match status" value="1"/>
</dbReference>
<dbReference type="GO" id="GO:0005829">
    <property type="term" value="C:cytosol"/>
    <property type="evidence" value="ECO:0007669"/>
    <property type="project" value="TreeGrafter"/>
</dbReference>
<dbReference type="FunFam" id="3.40.50.720:FF:000159">
    <property type="entry name" value="dTDP-4-dehydrorhamnose reductase"/>
    <property type="match status" value="1"/>
</dbReference>
<dbReference type="NCBIfam" id="TIGR01214">
    <property type="entry name" value="rmlD"/>
    <property type="match status" value="1"/>
</dbReference>
<dbReference type="PATRIC" id="fig|351160.9.peg.2554"/>
<dbReference type="PANTHER" id="PTHR10491:SF4">
    <property type="entry name" value="METHIONINE ADENOSYLTRANSFERASE 2 SUBUNIT BETA"/>
    <property type="match status" value="1"/>
</dbReference>
<dbReference type="Gene3D" id="3.40.50.720">
    <property type="entry name" value="NAD(P)-binding Rossmann-like Domain"/>
    <property type="match status" value="1"/>
</dbReference>
<evidence type="ECO:0000313" key="2">
    <source>
        <dbReference type="EMBL" id="CAJ35680.1"/>
    </source>
</evidence>
<keyword evidence="3" id="KW-1185">Reference proteome</keyword>
<organism evidence="2 3">
    <name type="scientific">Methanocella arvoryzae (strain DSM 22066 / NBRC 105507 / MRE50)</name>
    <dbReference type="NCBI Taxonomy" id="351160"/>
    <lineage>
        <taxon>Archaea</taxon>
        <taxon>Methanobacteriati</taxon>
        <taxon>Methanobacteriota</taxon>
        <taxon>Stenosarchaea group</taxon>
        <taxon>Methanomicrobia</taxon>
        <taxon>Methanocellales</taxon>
        <taxon>Methanocellaceae</taxon>
        <taxon>Methanocella</taxon>
    </lineage>
</organism>
<proteinExistence type="predicted"/>
<gene>
    <name evidence="2" type="primary">rfbD-1</name>
    <name evidence="2" type="ORF">RCIX199</name>
</gene>
<dbReference type="InterPro" id="IPR029903">
    <property type="entry name" value="RmlD-like-bd"/>
</dbReference>
<accession>Q0W7G3</accession>
<dbReference type="SUPFAM" id="SSF51735">
    <property type="entry name" value="NAD(P)-binding Rossmann-fold domains"/>
    <property type="match status" value="1"/>
</dbReference>
<dbReference type="Proteomes" id="UP000000663">
    <property type="component" value="Chromosome"/>
</dbReference>
<dbReference type="CDD" id="cd05254">
    <property type="entry name" value="dTDP_HR_like_SDR_e"/>
    <property type="match status" value="1"/>
</dbReference>
<reference evidence="2 3" key="1">
    <citation type="journal article" date="2006" name="Science">
        <title>Genome of rice cluster I archaea -- the key methane producers in the rice rhizosphere.</title>
        <authorList>
            <person name="Erkel C."/>
            <person name="Kube M."/>
            <person name="Reinhardt R."/>
            <person name="Liesack W."/>
        </authorList>
    </citation>
    <scope>NUCLEOTIDE SEQUENCE [LARGE SCALE GENOMIC DNA]</scope>
    <source>
        <strain evidence="3">DSM 22066 / NBRC 105507 / MRE50</strain>
    </source>
</reference>
<dbReference type="STRING" id="351160.RCIX199"/>
<name>Q0W7G3_METAR</name>
<keyword evidence="2" id="KW-0560">Oxidoreductase</keyword>
<dbReference type="EMBL" id="AM114193">
    <property type="protein sequence ID" value="CAJ35680.1"/>
    <property type="molecule type" value="Genomic_DNA"/>
</dbReference>
<dbReference type="KEGG" id="rci:RCIX199"/>
<dbReference type="InterPro" id="IPR036291">
    <property type="entry name" value="NAD(P)-bd_dom_sf"/>
</dbReference>